<organism evidence="1 2">
    <name type="scientific">Stegodyphus mimosarum</name>
    <name type="common">African social velvet spider</name>
    <dbReference type="NCBI Taxonomy" id="407821"/>
    <lineage>
        <taxon>Eukaryota</taxon>
        <taxon>Metazoa</taxon>
        <taxon>Ecdysozoa</taxon>
        <taxon>Arthropoda</taxon>
        <taxon>Chelicerata</taxon>
        <taxon>Arachnida</taxon>
        <taxon>Araneae</taxon>
        <taxon>Araneomorphae</taxon>
        <taxon>Entelegynae</taxon>
        <taxon>Eresoidea</taxon>
        <taxon>Eresidae</taxon>
        <taxon>Stegodyphus</taxon>
    </lineage>
</organism>
<proteinExistence type="predicted"/>
<evidence type="ECO:0000313" key="1">
    <source>
        <dbReference type="EMBL" id="KFM65214.1"/>
    </source>
</evidence>
<dbReference type="EMBL" id="KK115484">
    <property type="protein sequence ID" value="KFM65214.1"/>
    <property type="molecule type" value="Genomic_DNA"/>
</dbReference>
<sequence>MTRRLQETEFPNDVQSTLSLLEDQGGEYQNLKEDIRNAAMHGETLL</sequence>
<dbReference type="AlphaFoldDB" id="A0A087TJC5"/>
<keyword evidence="2" id="KW-1185">Reference proteome</keyword>
<dbReference type="Proteomes" id="UP000054359">
    <property type="component" value="Unassembled WGS sequence"/>
</dbReference>
<gene>
    <name evidence="1" type="ORF">X975_10291</name>
</gene>
<dbReference type="OrthoDB" id="10004999at2759"/>
<reference evidence="1 2" key="1">
    <citation type="submission" date="2013-11" db="EMBL/GenBank/DDBJ databases">
        <title>Genome sequencing of Stegodyphus mimosarum.</title>
        <authorList>
            <person name="Bechsgaard J."/>
        </authorList>
    </citation>
    <scope>NUCLEOTIDE SEQUENCE [LARGE SCALE GENOMIC DNA]</scope>
</reference>
<accession>A0A087TJC5</accession>
<feature type="non-terminal residue" evidence="1">
    <location>
        <position position="46"/>
    </location>
</feature>
<protein>
    <submittedName>
        <fullName evidence="1">Uncharacterized protein</fullName>
    </submittedName>
</protein>
<name>A0A087TJC5_STEMI</name>
<evidence type="ECO:0000313" key="2">
    <source>
        <dbReference type="Proteomes" id="UP000054359"/>
    </source>
</evidence>